<protein>
    <submittedName>
        <fullName evidence="5">Glycosyl hydrolase, family 25</fullName>
    </submittedName>
</protein>
<dbReference type="SUPFAM" id="SSF51445">
    <property type="entry name" value="(Trans)glycosidases"/>
    <property type="match status" value="1"/>
</dbReference>
<accession>Q2CA82</accession>
<keyword evidence="3" id="KW-0326">Glycosidase</keyword>
<dbReference type="Pfam" id="PF01183">
    <property type="entry name" value="Glyco_hydro_25"/>
    <property type="match status" value="1"/>
</dbReference>
<dbReference type="InterPro" id="IPR018077">
    <property type="entry name" value="Glyco_hydro_fam25_subgr"/>
</dbReference>
<dbReference type="CDD" id="cd06413">
    <property type="entry name" value="GH25_muramidase_1"/>
    <property type="match status" value="1"/>
</dbReference>
<dbReference type="OrthoDB" id="9798192at2"/>
<comment type="caution">
    <text evidence="5">The sequence shown here is derived from an EMBL/GenBank/DDBJ whole genome shotgun (WGS) entry which is preliminary data.</text>
</comment>
<sequence>MRPLSCLLLATLLLLPACGGGQRDAAVAVTSATSAPRDYAGRPSGFGDADPHEWERPPYGLPVHGVDVSRYNTGIDWARAAASGVSFAYIKATEGGDRVDPLFRQHWADTARAGIPRGAYHFYYHCRPGREQAAWFIATVPKDPHMLPPVLDVEWTPTSPTCTRRPPAAEVRREMRDFLEIVAAHYGVRPLIYTATDFFADNGLASFTGYEWWLRAVSAHPGERYPGTRWTFWQYSGTGLAPGFPGQIDLNAFNGSPAAFARWRAARTPPP</sequence>
<dbReference type="EMBL" id="AAOT01000059">
    <property type="protein sequence ID" value="EAR49563.1"/>
    <property type="molecule type" value="Genomic_DNA"/>
</dbReference>
<dbReference type="PANTHER" id="PTHR34135">
    <property type="entry name" value="LYSOZYME"/>
    <property type="match status" value="1"/>
</dbReference>
<evidence type="ECO:0000256" key="1">
    <source>
        <dbReference type="ARBA" id="ARBA00010646"/>
    </source>
</evidence>
<dbReference type="InterPro" id="IPR002053">
    <property type="entry name" value="Glyco_hydro_25"/>
</dbReference>
<evidence type="ECO:0000256" key="3">
    <source>
        <dbReference type="ARBA" id="ARBA00023295"/>
    </source>
</evidence>
<evidence type="ECO:0000313" key="5">
    <source>
        <dbReference type="EMBL" id="EAR49563.1"/>
    </source>
</evidence>
<dbReference type="InterPro" id="IPR017853">
    <property type="entry name" value="GH"/>
</dbReference>
<dbReference type="PANTHER" id="PTHR34135:SF2">
    <property type="entry name" value="LYSOZYME"/>
    <property type="match status" value="1"/>
</dbReference>
<dbReference type="GO" id="GO:0016998">
    <property type="term" value="P:cell wall macromolecule catabolic process"/>
    <property type="evidence" value="ECO:0007669"/>
    <property type="project" value="InterPro"/>
</dbReference>
<dbReference type="PROSITE" id="PS51904">
    <property type="entry name" value="GLYCOSYL_HYDROL_F25_2"/>
    <property type="match status" value="1"/>
</dbReference>
<dbReference type="GO" id="GO:0009253">
    <property type="term" value="P:peptidoglycan catabolic process"/>
    <property type="evidence" value="ECO:0007669"/>
    <property type="project" value="InterPro"/>
</dbReference>
<dbReference type="GO" id="GO:0003796">
    <property type="term" value="F:lysozyme activity"/>
    <property type="evidence" value="ECO:0007669"/>
    <property type="project" value="InterPro"/>
</dbReference>
<evidence type="ECO:0000256" key="2">
    <source>
        <dbReference type="ARBA" id="ARBA00022801"/>
    </source>
</evidence>
<dbReference type="SMART" id="SM00641">
    <property type="entry name" value="Glyco_25"/>
    <property type="match status" value="1"/>
</dbReference>
<keyword evidence="2 5" id="KW-0378">Hydrolase</keyword>
<keyword evidence="4" id="KW-0732">Signal</keyword>
<dbReference type="Gene3D" id="3.20.20.80">
    <property type="entry name" value="Glycosidases"/>
    <property type="match status" value="1"/>
</dbReference>
<evidence type="ECO:0000313" key="6">
    <source>
        <dbReference type="Proteomes" id="UP000003635"/>
    </source>
</evidence>
<feature type="chain" id="PRO_5004207050" evidence="4">
    <location>
        <begin position="20"/>
        <end position="271"/>
    </location>
</feature>
<gene>
    <name evidence="5" type="ORF">OG2516_13786</name>
</gene>
<organism evidence="5 6">
    <name type="scientific">Oceanicola granulosus (strain ATCC BAA-861 / DSM 15982 / KCTC 12143 / HTCC2516)</name>
    <dbReference type="NCBI Taxonomy" id="314256"/>
    <lineage>
        <taxon>Bacteria</taxon>
        <taxon>Pseudomonadati</taxon>
        <taxon>Pseudomonadota</taxon>
        <taxon>Alphaproteobacteria</taxon>
        <taxon>Rhodobacterales</taxon>
        <taxon>Roseobacteraceae</taxon>
        <taxon>Oceanicola</taxon>
    </lineage>
</organism>
<dbReference type="Proteomes" id="UP000003635">
    <property type="component" value="Unassembled WGS sequence"/>
</dbReference>
<name>Q2CA82_OCEGH</name>
<reference evidence="5 6" key="1">
    <citation type="journal article" date="2010" name="J. Bacteriol.">
        <title>Genome sequences of Oceanicola granulosus HTCC2516(T) and Oceanicola batsensis HTCC2597(TDelta).</title>
        <authorList>
            <person name="Thrash J.C."/>
            <person name="Cho J.C."/>
            <person name="Vergin K.L."/>
            <person name="Giovannoni S.J."/>
        </authorList>
    </citation>
    <scope>NUCLEOTIDE SEQUENCE [LARGE SCALE GENOMIC DNA]</scope>
    <source>
        <strain evidence="6">ATCC BAA-861 / DSM 15982 / KCTC 12143 / HTCC2516</strain>
    </source>
</reference>
<dbReference type="AlphaFoldDB" id="Q2CA82"/>
<keyword evidence="6" id="KW-1185">Reference proteome</keyword>
<dbReference type="HOGENOM" id="CLU_044973_6_0_5"/>
<dbReference type="GO" id="GO:0016052">
    <property type="term" value="P:carbohydrate catabolic process"/>
    <property type="evidence" value="ECO:0007669"/>
    <property type="project" value="TreeGrafter"/>
</dbReference>
<dbReference type="eggNOG" id="COG3757">
    <property type="taxonomic scope" value="Bacteria"/>
</dbReference>
<feature type="signal peptide" evidence="4">
    <location>
        <begin position="1"/>
        <end position="19"/>
    </location>
</feature>
<comment type="similarity">
    <text evidence="1">Belongs to the glycosyl hydrolase 25 family.</text>
</comment>
<dbReference type="STRING" id="314256.OG2516_13786"/>
<dbReference type="RefSeq" id="WP_007256273.1">
    <property type="nucleotide sequence ID" value="NZ_CH724108.1"/>
</dbReference>
<proteinExistence type="inferred from homology"/>
<evidence type="ECO:0000256" key="4">
    <source>
        <dbReference type="SAM" id="SignalP"/>
    </source>
</evidence>